<name>B7KB84_GLOC7</name>
<feature type="domain" description="Phytase-like" evidence="1">
    <location>
        <begin position="64"/>
        <end position="370"/>
    </location>
</feature>
<evidence type="ECO:0000259" key="1">
    <source>
        <dbReference type="Pfam" id="PF13449"/>
    </source>
</evidence>
<evidence type="ECO:0000313" key="2">
    <source>
        <dbReference type="EMBL" id="ACK71440.1"/>
    </source>
</evidence>
<dbReference type="PANTHER" id="PTHR37957">
    <property type="entry name" value="BLR7070 PROTEIN"/>
    <property type="match status" value="1"/>
</dbReference>
<dbReference type="InterPro" id="IPR027372">
    <property type="entry name" value="Phytase-like_dom"/>
</dbReference>
<dbReference type="PROSITE" id="PS51257">
    <property type="entry name" value="PROKAR_LIPOPROTEIN"/>
    <property type="match status" value="1"/>
</dbReference>
<reference evidence="3" key="1">
    <citation type="journal article" date="2011" name="MBio">
        <title>Novel metabolic attributes of the genus Cyanothece, comprising a group of unicellular nitrogen-fixing Cyanobacteria.</title>
        <authorList>
            <person name="Bandyopadhyay A."/>
            <person name="Elvitigala T."/>
            <person name="Welsh E."/>
            <person name="Stockel J."/>
            <person name="Liberton M."/>
            <person name="Min H."/>
            <person name="Sherman L.A."/>
            <person name="Pakrasi H.B."/>
        </authorList>
    </citation>
    <scope>NUCLEOTIDE SEQUENCE [LARGE SCALE GENOMIC DNA]</scope>
    <source>
        <strain evidence="3">PCC 7424</strain>
    </source>
</reference>
<dbReference type="Proteomes" id="UP000002384">
    <property type="component" value="Chromosome"/>
</dbReference>
<dbReference type="AlphaFoldDB" id="B7KB84"/>
<proteinExistence type="predicted"/>
<sequence length="387" mass="43076">MIDRLLKPIFTRLSVLVLSLCLMVMMSACGTSPQVMAEQRMFLDLSLDYLGEYQLPKQTYQDTLVGGLSDLTYNPQTNRFYAVSDDRSVNAPARFYTLNLNITPAGLEGVTIESVTFLKNEQGQTYPKDTIDPEGISLSPRGTVFISSEGAIAQGILPFIKEYDLKSGQTRLNVPLPQRYLPNTEDESLQGIQDNLGFEPLTVAGFSLIPDDPFRLFTATESALIQDSPDNTPEENSRLRFLHYVINPFGAPVLVAEHLYPLDLPPDDALYYGLTAMNALEKEGYFLTLERTLGLSGFGAKIFQVTNTNANDTSNFKTFHGVDQINPLQKKLLLDLTELGIELDNLEGMALGPHLPDGSRTLVLVSDDNFREEQVTQFLVFRLNSQV</sequence>
<dbReference type="STRING" id="65393.PCC7424_3038"/>
<dbReference type="KEGG" id="cyc:PCC7424_3038"/>
<keyword evidence="3" id="KW-1185">Reference proteome</keyword>
<accession>B7KB84</accession>
<evidence type="ECO:0000313" key="3">
    <source>
        <dbReference type="Proteomes" id="UP000002384"/>
    </source>
</evidence>
<protein>
    <recommendedName>
        <fullName evidence="1">Phytase-like domain-containing protein</fullName>
    </recommendedName>
</protein>
<dbReference type="PANTHER" id="PTHR37957:SF1">
    <property type="entry name" value="PHYTASE-LIKE DOMAIN-CONTAINING PROTEIN"/>
    <property type="match status" value="1"/>
</dbReference>
<dbReference type="Pfam" id="PF13449">
    <property type="entry name" value="Phytase-like"/>
    <property type="match status" value="1"/>
</dbReference>
<dbReference type="EMBL" id="CP001291">
    <property type="protein sequence ID" value="ACK71440.1"/>
    <property type="molecule type" value="Genomic_DNA"/>
</dbReference>
<gene>
    <name evidence="2" type="ordered locus">PCC7424_3038</name>
</gene>
<organism evidence="2 3">
    <name type="scientific">Gloeothece citriformis (strain PCC 7424)</name>
    <name type="common">Cyanothece sp. (strain PCC 7424)</name>
    <dbReference type="NCBI Taxonomy" id="65393"/>
    <lineage>
        <taxon>Bacteria</taxon>
        <taxon>Bacillati</taxon>
        <taxon>Cyanobacteriota</taxon>
        <taxon>Cyanophyceae</taxon>
        <taxon>Oscillatoriophycideae</taxon>
        <taxon>Chroococcales</taxon>
        <taxon>Aphanothecaceae</taxon>
        <taxon>Gloeothece</taxon>
        <taxon>Gloeothece citriformis</taxon>
    </lineage>
</organism>
<dbReference type="HOGENOM" id="CLU_047242_0_0_3"/>
<dbReference type="RefSeq" id="WP_015955037.1">
    <property type="nucleotide sequence ID" value="NC_011729.1"/>
</dbReference>
<dbReference type="eggNOG" id="COG4222">
    <property type="taxonomic scope" value="Bacteria"/>
</dbReference>